<feature type="compositionally biased region" description="Low complexity" evidence="1">
    <location>
        <begin position="58"/>
        <end position="78"/>
    </location>
</feature>
<proteinExistence type="predicted"/>
<dbReference type="EMBL" id="SZPX01000004">
    <property type="protein sequence ID" value="TKI69668.1"/>
    <property type="molecule type" value="Genomic_DNA"/>
</dbReference>
<name>A0A4U2Z642_9BACT</name>
<feature type="region of interest" description="Disordered" evidence="1">
    <location>
        <begin position="23"/>
        <end position="86"/>
    </location>
</feature>
<evidence type="ECO:0000256" key="1">
    <source>
        <dbReference type="SAM" id="MobiDB-lite"/>
    </source>
</evidence>
<dbReference type="AlphaFoldDB" id="A0A4U2Z642"/>
<reference evidence="2 3" key="1">
    <citation type="submission" date="2019-04" db="EMBL/GenBank/DDBJ databases">
        <title>Sulfurimonas crateris sp. nov. a facultative anaerobic sulfur-oxidizing chemolithautotrophic bacterium isolated from a terrestrial mud vulcano.</title>
        <authorList>
            <person name="Ratnikova N.M."/>
            <person name="Slobodkin A.I."/>
            <person name="Merkel A.Y."/>
            <person name="Novikov A."/>
            <person name="Bonch-Osmolovskaya E.A."/>
            <person name="Slobodkina G.B."/>
        </authorList>
    </citation>
    <scope>NUCLEOTIDE SEQUENCE [LARGE SCALE GENOMIC DNA]</scope>
    <source>
        <strain evidence="2 3">SN118</strain>
    </source>
</reference>
<evidence type="ECO:0000313" key="2">
    <source>
        <dbReference type="EMBL" id="TKI69668.1"/>
    </source>
</evidence>
<comment type="caution">
    <text evidence="2">The sequence shown here is derived from an EMBL/GenBank/DDBJ whole genome shotgun (WGS) entry which is preliminary data.</text>
</comment>
<feature type="compositionally biased region" description="Basic and acidic residues" evidence="1">
    <location>
        <begin position="41"/>
        <end position="57"/>
    </location>
</feature>
<feature type="compositionally biased region" description="Polar residues" evidence="1">
    <location>
        <begin position="28"/>
        <end position="40"/>
    </location>
</feature>
<gene>
    <name evidence="2" type="ORF">FCU45_06310</name>
</gene>
<organism evidence="2 3">
    <name type="scientific">Sulfurimonas crateris</name>
    <dbReference type="NCBI Taxonomy" id="2574727"/>
    <lineage>
        <taxon>Bacteria</taxon>
        <taxon>Pseudomonadati</taxon>
        <taxon>Campylobacterota</taxon>
        <taxon>Epsilonproteobacteria</taxon>
        <taxon>Campylobacterales</taxon>
        <taxon>Sulfurimonadaceae</taxon>
        <taxon>Sulfurimonas</taxon>
    </lineage>
</organism>
<evidence type="ECO:0000313" key="3">
    <source>
        <dbReference type="Proteomes" id="UP000309561"/>
    </source>
</evidence>
<sequence length="86" mass="9795">MKKILLTVALFTTLSIAEESFQAHEQKMQQMQKESGSGEMNQDRNRNKEKQEKKSQYKYENQYKNGAQDGSNMNSGSMGSRGGGRR</sequence>
<dbReference type="RefSeq" id="WP_137013440.1">
    <property type="nucleotide sequence ID" value="NZ_SZPX01000004.1"/>
</dbReference>
<protein>
    <submittedName>
        <fullName evidence="2">Uncharacterized protein</fullName>
    </submittedName>
</protein>
<dbReference type="Proteomes" id="UP000309561">
    <property type="component" value="Unassembled WGS sequence"/>
</dbReference>
<keyword evidence="3" id="KW-1185">Reference proteome</keyword>
<accession>A0A4U2Z642</accession>